<keyword evidence="3" id="KW-1133">Transmembrane helix</keyword>
<keyword evidence="3" id="KW-0472">Membrane</keyword>
<organism evidence="4 5">
    <name type="scientific">Sphingomonas parva</name>
    <dbReference type="NCBI Taxonomy" id="2555898"/>
    <lineage>
        <taxon>Bacteria</taxon>
        <taxon>Pseudomonadati</taxon>
        <taxon>Pseudomonadota</taxon>
        <taxon>Alphaproteobacteria</taxon>
        <taxon>Sphingomonadales</taxon>
        <taxon>Sphingomonadaceae</taxon>
        <taxon>Sphingomonas</taxon>
    </lineage>
</organism>
<reference evidence="4 5" key="1">
    <citation type="submission" date="2019-03" db="EMBL/GenBank/DDBJ databases">
        <title>Genome sequence of Sphingomonas sp. 17J27-24.</title>
        <authorList>
            <person name="Kim M."/>
            <person name="Maeng S."/>
            <person name="Sathiyaraj S."/>
        </authorList>
    </citation>
    <scope>NUCLEOTIDE SEQUENCE [LARGE SCALE GENOMIC DNA]</scope>
    <source>
        <strain evidence="4 5">17J27-24</strain>
    </source>
</reference>
<dbReference type="GO" id="GO:0016020">
    <property type="term" value="C:membrane"/>
    <property type="evidence" value="ECO:0007669"/>
    <property type="project" value="InterPro"/>
</dbReference>
<keyword evidence="1 2" id="KW-0808">Transferase</keyword>
<comment type="similarity">
    <text evidence="2">Belongs to the CDP-alcohol phosphatidyltransferase class-I family.</text>
</comment>
<dbReference type="EMBL" id="SPDV01000014">
    <property type="protein sequence ID" value="TFI58638.1"/>
    <property type="molecule type" value="Genomic_DNA"/>
</dbReference>
<evidence type="ECO:0000256" key="2">
    <source>
        <dbReference type="RuleBase" id="RU003750"/>
    </source>
</evidence>
<dbReference type="Gene3D" id="1.20.120.1760">
    <property type="match status" value="1"/>
</dbReference>
<dbReference type="InterPro" id="IPR000462">
    <property type="entry name" value="CDP-OH_P_trans"/>
</dbReference>
<comment type="caution">
    <text evidence="4">The sequence shown here is derived from an EMBL/GenBank/DDBJ whole genome shotgun (WGS) entry which is preliminary data.</text>
</comment>
<dbReference type="InterPro" id="IPR048254">
    <property type="entry name" value="CDP_ALCOHOL_P_TRANSF_CS"/>
</dbReference>
<dbReference type="AlphaFoldDB" id="A0A4Y8ZRH0"/>
<dbReference type="PROSITE" id="PS00379">
    <property type="entry name" value="CDP_ALCOHOL_P_TRANSF"/>
    <property type="match status" value="1"/>
</dbReference>
<dbReference type="Pfam" id="PF01066">
    <property type="entry name" value="CDP-OH_P_transf"/>
    <property type="match status" value="1"/>
</dbReference>
<evidence type="ECO:0000256" key="1">
    <source>
        <dbReference type="ARBA" id="ARBA00022679"/>
    </source>
</evidence>
<protein>
    <submittedName>
        <fullName evidence="4">CDP-alcohol phosphatidyltransferase family protein</fullName>
    </submittedName>
</protein>
<dbReference type="Proteomes" id="UP000298213">
    <property type="component" value="Unassembled WGS sequence"/>
</dbReference>
<keyword evidence="3" id="KW-0812">Transmembrane</keyword>
<evidence type="ECO:0000256" key="3">
    <source>
        <dbReference type="SAM" id="Phobius"/>
    </source>
</evidence>
<evidence type="ECO:0000313" key="4">
    <source>
        <dbReference type="EMBL" id="TFI58638.1"/>
    </source>
</evidence>
<accession>A0A4Y8ZRH0</accession>
<sequence>MQAPRQRPRELEDRLNLHLYHPLAAALARALQPTGVTPNAVSVAGLLLVWAAAWAYTALVWPASALVGFSLHALWHVVDGADGDLARLNGKSSATGELVDGVCDYAGHVVLYIALAAALDDRLGGWAWGLAAAAGASHIVQTNHAETQRRTYLWWAYGVPWLKHAQAAGDDVFRGGNWFSLTFGWMARDYLRLAQLMSPWSTRIEARLDAAAADPRRLARMRRLVRRASRRSLALEKAVGPNPRTIILGLSMSMGSPLFYFLAETILLNLLLVLSVRQHARRDRALARRFDRLARAAAPHA</sequence>
<evidence type="ECO:0000313" key="5">
    <source>
        <dbReference type="Proteomes" id="UP000298213"/>
    </source>
</evidence>
<dbReference type="OrthoDB" id="7390033at2"/>
<dbReference type="InterPro" id="IPR043130">
    <property type="entry name" value="CDP-OH_PTrfase_TM_dom"/>
</dbReference>
<dbReference type="GO" id="GO:0008654">
    <property type="term" value="P:phospholipid biosynthetic process"/>
    <property type="evidence" value="ECO:0007669"/>
    <property type="project" value="InterPro"/>
</dbReference>
<name>A0A4Y8ZRH0_9SPHN</name>
<feature type="transmembrane region" description="Helical" evidence="3">
    <location>
        <begin position="39"/>
        <end position="61"/>
    </location>
</feature>
<keyword evidence="5" id="KW-1185">Reference proteome</keyword>
<proteinExistence type="inferred from homology"/>
<dbReference type="GO" id="GO:0016780">
    <property type="term" value="F:phosphotransferase activity, for other substituted phosphate groups"/>
    <property type="evidence" value="ECO:0007669"/>
    <property type="project" value="InterPro"/>
</dbReference>
<feature type="transmembrane region" description="Helical" evidence="3">
    <location>
        <begin position="258"/>
        <end position="276"/>
    </location>
</feature>
<gene>
    <name evidence="4" type="ORF">E2493_09325</name>
</gene>